<gene>
    <name evidence="1" type="ORF">HDG41_005457</name>
</gene>
<protein>
    <submittedName>
        <fullName evidence="1">Uncharacterized protein</fullName>
    </submittedName>
</protein>
<dbReference type="EMBL" id="JACHDE010000013">
    <property type="protein sequence ID" value="MBB5403369.1"/>
    <property type="molecule type" value="Genomic_DNA"/>
</dbReference>
<proteinExistence type="predicted"/>
<comment type="caution">
    <text evidence="1">The sequence shown here is derived from an EMBL/GenBank/DDBJ whole genome shotgun (WGS) entry which is preliminary data.</text>
</comment>
<name>A0A7W8LAF5_9BURK</name>
<accession>A0A7W8LAF5</accession>
<evidence type="ECO:0000313" key="2">
    <source>
        <dbReference type="Proteomes" id="UP000592820"/>
    </source>
</evidence>
<sequence length="29" mass="3509">MLDRTRHHFAYYLRYLRQGGGFAGRKPQL</sequence>
<evidence type="ECO:0000313" key="1">
    <source>
        <dbReference type="EMBL" id="MBB5403369.1"/>
    </source>
</evidence>
<dbReference type="AlphaFoldDB" id="A0A7W8LAF5"/>
<reference evidence="1 2" key="1">
    <citation type="submission" date="2020-08" db="EMBL/GenBank/DDBJ databases">
        <title>Genomic Encyclopedia of Type Strains, Phase IV (KMG-V): Genome sequencing to study the core and pangenomes of soil and plant-associated prokaryotes.</title>
        <authorList>
            <person name="Whitman W."/>
        </authorList>
    </citation>
    <scope>NUCLEOTIDE SEQUENCE [LARGE SCALE GENOMIC DNA]</scope>
    <source>
        <strain evidence="1 2">JPY162</strain>
    </source>
</reference>
<organism evidence="1 2">
    <name type="scientific">Paraburkholderia youngii</name>
    <dbReference type="NCBI Taxonomy" id="2782701"/>
    <lineage>
        <taxon>Bacteria</taxon>
        <taxon>Pseudomonadati</taxon>
        <taxon>Pseudomonadota</taxon>
        <taxon>Betaproteobacteria</taxon>
        <taxon>Burkholderiales</taxon>
        <taxon>Burkholderiaceae</taxon>
        <taxon>Paraburkholderia</taxon>
    </lineage>
</organism>
<dbReference type="Proteomes" id="UP000592820">
    <property type="component" value="Unassembled WGS sequence"/>
</dbReference>